<dbReference type="Proteomes" id="UP000520814">
    <property type="component" value="Unassembled WGS sequence"/>
</dbReference>
<evidence type="ECO:0000313" key="4">
    <source>
        <dbReference type="Proteomes" id="UP000520814"/>
    </source>
</evidence>
<dbReference type="GO" id="GO:0006508">
    <property type="term" value="P:proteolysis"/>
    <property type="evidence" value="ECO:0007669"/>
    <property type="project" value="UniProtKB-KW"/>
</dbReference>
<reference evidence="3 4" key="1">
    <citation type="submission" date="2020-08" db="EMBL/GenBank/DDBJ databases">
        <title>Genomic Encyclopedia of Type Strains, Phase IV (KMG-IV): sequencing the most valuable type-strain genomes for metagenomic binning, comparative biology and taxonomic classification.</title>
        <authorList>
            <person name="Goeker M."/>
        </authorList>
    </citation>
    <scope>NUCLEOTIDE SEQUENCE [LARGE SCALE GENOMIC DNA]</scope>
    <source>
        <strain evidence="3 4">DSM 23562</strain>
    </source>
</reference>
<dbReference type="SUPFAM" id="SSF50630">
    <property type="entry name" value="Acid proteases"/>
    <property type="match status" value="1"/>
</dbReference>
<keyword evidence="3" id="KW-0645">Protease</keyword>
<gene>
    <name evidence="3" type="ORF">HNQ39_002012</name>
</gene>
<accession>A0A7W9W6I6</accession>
<dbReference type="AlphaFoldDB" id="A0A7W9W6I6"/>
<dbReference type="CDD" id="cd05483">
    <property type="entry name" value="retropepsin_like_bacteria"/>
    <property type="match status" value="1"/>
</dbReference>
<dbReference type="PROSITE" id="PS50175">
    <property type="entry name" value="ASP_PROT_RETROV"/>
    <property type="match status" value="1"/>
</dbReference>
<sequence length="127" mass="13586">MTALRLESGLLFVSLKLRFAGREEMVYGALLDTGSASTVITAHVADRLGIEPASTDSLRRLQGIGGAEWVYTKQIESLQVGLLFLNLPEIEVSGSDYGFGIEAILGTDFLLSVGAVLDLRNLTISAL</sequence>
<dbReference type="InterPro" id="IPR001995">
    <property type="entry name" value="Peptidase_A2_cat"/>
</dbReference>
<dbReference type="InterPro" id="IPR034122">
    <property type="entry name" value="Retropepsin-like_bacterial"/>
</dbReference>
<feature type="domain" description="Peptidase A2" evidence="2">
    <location>
        <begin position="27"/>
        <end position="66"/>
    </location>
</feature>
<comment type="caution">
    <text evidence="3">The sequence shown here is derived from an EMBL/GenBank/DDBJ whole genome shotgun (WGS) entry which is preliminary data.</text>
</comment>
<keyword evidence="1" id="KW-0378">Hydrolase</keyword>
<proteinExistence type="predicted"/>
<dbReference type="Gene3D" id="2.40.70.10">
    <property type="entry name" value="Acid Proteases"/>
    <property type="match status" value="1"/>
</dbReference>
<dbReference type="Pfam" id="PF13975">
    <property type="entry name" value="gag-asp_proteas"/>
    <property type="match status" value="1"/>
</dbReference>
<dbReference type="RefSeq" id="WP_184194770.1">
    <property type="nucleotide sequence ID" value="NZ_JACHGW010000002.1"/>
</dbReference>
<dbReference type="GO" id="GO:0004190">
    <property type="term" value="F:aspartic-type endopeptidase activity"/>
    <property type="evidence" value="ECO:0007669"/>
    <property type="project" value="InterPro"/>
</dbReference>
<name>A0A7W9W6I6_ARMRO</name>
<dbReference type="EMBL" id="JACHGW010000002">
    <property type="protein sequence ID" value="MBB6050221.1"/>
    <property type="molecule type" value="Genomic_DNA"/>
</dbReference>
<organism evidence="3 4">
    <name type="scientific">Armatimonas rosea</name>
    <dbReference type="NCBI Taxonomy" id="685828"/>
    <lineage>
        <taxon>Bacteria</taxon>
        <taxon>Bacillati</taxon>
        <taxon>Armatimonadota</taxon>
        <taxon>Armatimonadia</taxon>
        <taxon>Armatimonadales</taxon>
        <taxon>Armatimonadaceae</taxon>
        <taxon>Armatimonas</taxon>
    </lineage>
</organism>
<evidence type="ECO:0000313" key="3">
    <source>
        <dbReference type="EMBL" id="MBB6050221.1"/>
    </source>
</evidence>
<dbReference type="InterPro" id="IPR021109">
    <property type="entry name" value="Peptidase_aspartic_dom_sf"/>
</dbReference>
<evidence type="ECO:0000256" key="1">
    <source>
        <dbReference type="ARBA" id="ARBA00022801"/>
    </source>
</evidence>
<protein>
    <submittedName>
        <fullName evidence="3">Putative aspartyl protease</fullName>
    </submittedName>
</protein>
<keyword evidence="4" id="KW-1185">Reference proteome</keyword>
<evidence type="ECO:0000259" key="2">
    <source>
        <dbReference type="PROSITE" id="PS50175"/>
    </source>
</evidence>